<dbReference type="Pfam" id="PF01814">
    <property type="entry name" value="Hemerythrin"/>
    <property type="match status" value="1"/>
</dbReference>
<comment type="caution">
    <text evidence="3">The sequence shown here is derived from an EMBL/GenBank/DDBJ whole genome shotgun (WGS) entry which is preliminary data.</text>
</comment>
<feature type="domain" description="Hemerythrin-like" evidence="2">
    <location>
        <begin position="28"/>
        <end position="191"/>
    </location>
</feature>
<dbReference type="EMBL" id="BMQJ01000004">
    <property type="protein sequence ID" value="GGP91393.1"/>
    <property type="molecule type" value="Genomic_DNA"/>
</dbReference>
<dbReference type="Gene3D" id="1.20.120.520">
    <property type="entry name" value="nmb1532 protein domain like"/>
    <property type="match status" value="1"/>
</dbReference>
<proteinExistence type="predicted"/>
<keyword evidence="4" id="KW-1185">Reference proteome</keyword>
<reference evidence="4" key="1">
    <citation type="journal article" date="2019" name="Int. J. Syst. Evol. Microbiol.">
        <title>The Global Catalogue of Microorganisms (GCM) 10K type strain sequencing project: providing services to taxonomists for standard genome sequencing and annotation.</title>
        <authorList>
            <consortium name="The Broad Institute Genomics Platform"/>
            <consortium name="The Broad Institute Genome Sequencing Center for Infectious Disease"/>
            <person name="Wu L."/>
            <person name="Ma J."/>
        </authorList>
    </citation>
    <scope>NUCLEOTIDE SEQUENCE [LARGE SCALE GENOMIC DNA]</scope>
    <source>
        <strain evidence="4">JCM 3115</strain>
    </source>
</reference>
<feature type="region of interest" description="Disordered" evidence="1">
    <location>
        <begin position="1"/>
        <end position="20"/>
    </location>
</feature>
<evidence type="ECO:0000313" key="4">
    <source>
        <dbReference type="Proteomes" id="UP000611554"/>
    </source>
</evidence>
<feature type="region of interest" description="Disordered" evidence="1">
    <location>
        <begin position="125"/>
        <end position="157"/>
    </location>
</feature>
<name>A0ABQ2QT72_9ACTN</name>
<gene>
    <name evidence="3" type="ORF">GCM10010140_21400</name>
</gene>
<evidence type="ECO:0000313" key="3">
    <source>
        <dbReference type="EMBL" id="GGP91393.1"/>
    </source>
</evidence>
<dbReference type="Proteomes" id="UP000611554">
    <property type="component" value="Unassembled WGS sequence"/>
</dbReference>
<organism evidence="3 4">
    <name type="scientific">Streptosporangium pseudovulgare</name>
    <dbReference type="NCBI Taxonomy" id="35765"/>
    <lineage>
        <taxon>Bacteria</taxon>
        <taxon>Bacillati</taxon>
        <taxon>Actinomycetota</taxon>
        <taxon>Actinomycetes</taxon>
        <taxon>Streptosporangiales</taxon>
        <taxon>Streptosporangiaceae</taxon>
        <taxon>Streptosporangium</taxon>
    </lineage>
</organism>
<protein>
    <recommendedName>
        <fullName evidence="2">Hemerythrin-like domain-containing protein</fullName>
    </recommendedName>
</protein>
<sequence>MGMEAPNHGTAMTTSDRPGDRLAAFGNQLVEVHLRLREDLDRIREDLDSYLDGGERPRMLWAHCMTFCSALTRHHTGEDGGAFPVLAERFPELRPVIEQLEHDHRMVTGILSRVEELLGGLAPRAGLPEAGDGTGAADGTEAADGTDAAGAADGTDAAGAADVRAVRDELDGLSAILESHFRYEEKKIVEALNSLDVPEWKGSPPAFLLTGDD</sequence>
<accession>A0ABQ2QT72</accession>
<evidence type="ECO:0000256" key="1">
    <source>
        <dbReference type="SAM" id="MobiDB-lite"/>
    </source>
</evidence>
<dbReference type="InterPro" id="IPR012312">
    <property type="entry name" value="Hemerythrin-like"/>
</dbReference>
<evidence type="ECO:0000259" key="2">
    <source>
        <dbReference type="Pfam" id="PF01814"/>
    </source>
</evidence>